<protein>
    <submittedName>
        <fullName evidence="2">Uncharacterized protein</fullName>
    </submittedName>
</protein>
<comment type="caution">
    <text evidence="2">The sequence shown here is derived from an EMBL/GenBank/DDBJ whole genome shotgun (WGS) entry which is preliminary data.</text>
</comment>
<feature type="non-terminal residue" evidence="2">
    <location>
        <position position="1"/>
    </location>
</feature>
<organism evidence="2 3">
    <name type="scientific">Scyliorhinus torazame</name>
    <name type="common">Cloudy catshark</name>
    <name type="synonym">Catulus torazame</name>
    <dbReference type="NCBI Taxonomy" id="75743"/>
    <lineage>
        <taxon>Eukaryota</taxon>
        <taxon>Metazoa</taxon>
        <taxon>Chordata</taxon>
        <taxon>Craniata</taxon>
        <taxon>Vertebrata</taxon>
        <taxon>Chondrichthyes</taxon>
        <taxon>Elasmobranchii</taxon>
        <taxon>Galeomorphii</taxon>
        <taxon>Galeoidea</taxon>
        <taxon>Carcharhiniformes</taxon>
        <taxon>Scyliorhinidae</taxon>
        <taxon>Scyliorhinus</taxon>
    </lineage>
</organism>
<dbReference type="Proteomes" id="UP000288216">
    <property type="component" value="Unassembled WGS sequence"/>
</dbReference>
<evidence type="ECO:0000313" key="3">
    <source>
        <dbReference type="Proteomes" id="UP000288216"/>
    </source>
</evidence>
<dbReference type="GO" id="GO:1905515">
    <property type="term" value="P:non-motile cilium assembly"/>
    <property type="evidence" value="ECO:0007669"/>
    <property type="project" value="TreeGrafter"/>
</dbReference>
<dbReference type="PANTHER" id="PTHR31935:SF1">
    <property type="entry name" value="COILED-COIL DOMAIN-CONTAINING PROTEIN 13"/>
    <property type="match status" value="1"/>
</dbReference>
<reference evidence="2 3" key="1">
    <citation type="journal article" date="2018" name="Nat. Ecol. Evol.">
        <title>Shark genomes provide insights into elasmobranch evolution and the origin of vertebrates.</title>
        <authorList>
            <person name="Hara Y"/>
            <person name="Yamaguchi K"/>
            <person name="Onimaru K"/>
            <person name="Kadota M"/>
            <person name="Koyanagi M"/>
            <person name="Keeley SD"/>
            <person name="Tatsumi K"/>
            <person name="Tanaka K"/>
            <person name="Motone F"/>
            <person name="Kageyama Y"/>
            <person name="Nozu R"/>
            <person name="Adachi N"/>
            <person name="Nishimura O"/>
            <person name="Nakagawa R"/>
            <person name="Tanegashima C"/>
            <person name="Kiyatake I"/>
            <person name="Matsumoto R"/>
            <person name="Murakumo K"/>
            <person name="Nishida K"/>
            <person name="Terakita A"/>
            <person name="Kuratani S"/>
            <person name="Sato K"/>
            <person name="Hyodo S Kuraku.S."/>
        </authorList>
    </citation>
    <scope>NUCLEOTIDE SEQUENCE [LARGE SCALE GENOMIC DNA]</scope>
</reference>
<keyword evidence="3" id="KW-1185">Reference proteome</keyword>
<sequence length="110" mass="12839">LLENENELLQEQIQELRDENGRLYKLLNERNFEIKHLRKKREEDQLALAGTAGIAGDVAATKIVELSKRNRELNVENESLKSKVKQLGNTLQELKKEVWFQPSRRLSEAR</sequence>
<dbReference type="STRING" id="75743.A0A401QD27"/>
<keyword evidence="1" id="KW-0175">Coiled coil</keyword>
<feature type="coiled-coil region" evidence="1">
    <location>
        <begin position="63"/>
        <end position="97"/>
    </location>
</feature>
<gene>
    <name evidence="2" type="ORF">scyTo_0023555</name>
</gene>
<dbReference type="InterPro" id="IPR038929">
    <property type="entry name" value="CCDC13"/>
</dbReference>
<evidence type="ECO:0000313" key="2">
    <source>
        <dbReference type="EMBL" id="GCB83256.1"/>
    </source>
</evidence>
<name>A0A401QD27_SCYTO</name>
<dbReference type="PANTHER" id="PTHR31935">
    <property type="entry name" value="COILED-COIL DOMAIN-CONTAINING PROTEIN 13"/>
    <property type="match status" value="1"/>
</dbReference>
<dbReference type="GO" id="GO:0034451">
    <property type="term" value="C:centriolar satellite"/>
    <property type="evidence" value="ECO:0007669"/>
    <property type="project" value="TreeGrafter"/>
</dbReference>
<proteinExistence type="predicted"/>
<dbReference type="OrthoDB" id="10258312at2759"/>
<accession>A0A401QD27</accession>
<dbReference type="AlphaFoldDB" id="A0A401QD27"/>
<dbReference type="OMA" id="KKEVWFQ"/>
<dbReference type="GO" id="GO:0031122">
    <property type="term" value="P:cytoplasmic microtubule organization"/>
    <property type="evidence" value="ECO:0007669"/>
    <property type="project" value="TreeGrafter"/>
</dbReference>
<evidence type="ECO:0000256" key="1">
    <source>
        <dbReference type="SAM" id="Coils"/>
    </source>
</evidence>
<dbReference type="EMBL" id="BFAA01030672">
    <property type="protein sequence ID" value="GCB83256.1"/>
    <property type="molecule type" value="Genomic_DNA"/>
</dbReference>